<evidence type="ECO:0000256" key="7">
    <source>
        <dbReference type="ARBA" id="ARBA00022806"/>
    </source>
</evidence>
<feature type="compositionally biased region" description="Polar residues" evidence="13">
    <location>
        <begin position="1500"/>
        <end position="1513"/>
    </location>
</feature>
<evidence type="ECO:0000256" key="8">
    <source>
        <dbReference type="ARBA" id="ARBA00022833"/>
    </source>
</evidence>
<reference evidence="15" key="3">
    <citation type="submission" date="2025-09" db="UniProtKB">
        <authorList>
            <consortium name="Ensembl"/>
        </authorList>
    </citation>
    <scope>IDENTIFICATION</scope>
</reference>
<keyword evidence="4" id="KW-0547">Nucleotide-binding</keyword>
<comment type="similarity">
    <text evidence="2">Belongs to the DNA2/NAM7 helicase family.</text>
</comment>
<dbReference type="PROSITE" id="PS50103">
    <property type="entry name" value="ZF_C3H1"/>
    <property type="match status" value="1"/>
</dbReference>
<evidence type="ECO:0000256" key="5">
    <source>
        <dbReference type="ARBA" id="ARBA00022771"/>
    </source>
</evidence>
<dbReference type="FunFam" id="3.40.50.300:FF:000453">
    <property type="entry name" value="Probable helicase with zinc finger domain"/>
    <property type="match status" value="1"/>
</dbReference>
<dbReference type="Pfam" id="PF13087">
    <property type="entry name" value="AAA_12"/>
    <property type="match status" value="1"/>
</dbReference>
<evidence type="ECO:0000256" key="3">
    <source>
        <dbReference type="ARBA" id="ARBA00022723"/>
    </source>
</evidence>
<evidence type="ECO:0000313" key="15">
    <source>
        <dbReference type="Ensembl" id="ENSSAUP00010014773.1"/>
    </source>
</evidence>
<reference evidence="15" key="2">
    <citation type="submission" date="2025-08" db="UniProtKB">
        <authorList>
            <consortium name="Ensembl"/>
        </authorList>
    </citation>
    <scope>IDENTIFICATION</scope>
</reference>
<evidence type="ECO:0000256" key="9">
    <source>
        <dbReference type="ARBA" id="ARBA00022840"/>
    </source>
</evidence>
<evidence type="ECO:0000256" key="6">
    <source>
        <dbReference type="ARBA" id="ARBA00022801"/>
    </source>
</evidence>
<evidence type="ECO:0000256" key="11">
    <source>
        <dbReference type="ARBA" id="ARBA00067789"/>
    </source>
</evidence>
<keyword evidence="7" id="KW-0347">Helicase</keyword>
<dbReference type="SUPFAM" id="SSF52540">
    <property type="entry name" value="P-loop containing nucleoside triphosphate hydrolases"/>
    <property type="match status" value="1"/>
</dbReference>
<feature type="region of interest" description="Disordered" evidence="13">
    <location>
        <begin position="1493"/>
        <end position="1513"/>
    </location>
</feature>
<keyword evidence="10" id="KW-0539">Nucleus</keyword>
<dbReference type="InterPro" id="IPR045055">
    <property type="entry name" value="DNA2/NAM7-like"/>
</dbReference>
<protein>
    <recommendedName>
        <fullName evidence="11">Probable helicase with zinc finger domain</fullName>
    </recommendedName>
</protein>
<feature type="compositionally biased region" description="Low complexity" evidence="13">
    <location>
        <begin position="1439"/>
        <end position="1458"/>
    </location>
</feature>
<keyword evidence="3 12" id="KW-0479">Metal-binding</keyword>
<evidence type="ECO:0000259" key="14">
    <source>
        <dbReference type="PROSITE" id="PS50103"/>
    </source>
</evidence>
<evidence type="ECO:0000256" key="4">
    <source>
        <dbReference type="ARBA" id="ARBA00022741"/>
    </source>
</evidence>
<proteinExistence type="inferred from homology"/>
<dbReference type="Ensembl" id="ENSSAUT00010015677.1">
    <property type="protein sequence ID" value="ENSSAUP00010014773.1"/>
    <property type="gene ID" value="ENSSAUG00010005420.1"/>
</dbReference>
<dbReference type="GO" id="GO:0043186">
    <property type="term" value="C:P granule"/>
    <property type="evidence" value="ECO:0007669"/>
    <property type="project" value="TreeGrafter"/>
</dbReference>
<dbReference type="Pfam" id="PF13086">
    <property type="entry name" value="AAA_11"/>
    <property type="match status" value="2"/>
</dbReference>
<dbReference type="Gene3D" id="3.40.50.300">
    <property type="entry name" value="P-loop containing nucleotide triphosphate hydrolases"/>
    <property type="match status" value="2"/>
</dbReference>
<comment type="subcellular location">
    <subcellularLocation>
        <location evidence="1">Nucleus</location>
    </subcellularLocation>
</comment>
<keyword evidence="8 12" id="KW-0862">Zinc</keyword>
<feature type="region of interest" description="Disordered" evidence="13">
    <location>
        <begin position="1642"/>
        <end position="1706"/>
    </location>
</feature>
<gene>
    <name evidence="15" type="primary">HELZ</name>
    <name evidence="15" type="synonym">helz</name>
</gene>
<organism evidence="15 16">
    <name type="scientific">Sparus aurata</name>
    <name type="common">Gilthead sea bream</name>
    <dbReference type="NCBI Taxonomy" id="8175"/>
    <lineage>
        <taxon>Eukaryota</taxon>
        <taxon>Metazoa</taxon>
        <taxon>Chordata</taxon>
        <taxon>Craniata</taxon>
        <taxon>Vertebrata</taxon>
        <taxon>Euteleostomi</taxon>
        <taxon>Actinopterygii</taxon>
        <taxon>Neopterygii</taxon>
        <taxon>Teleostei</taxon>
        <taxon>Neoteleostei</taxon>
        <taxon>Acanthomorphata</taxon>
        <taxon>Eupercaria</taxon>
        <taxon>Spariformes</taxon>
        <taxon>Sparidae</taxon>
        <taxon>Sparus</taxon>
    </lineage>
</organism>
<dbReference type="GeneTree" id="ENSGT00940000156686"/>
<evidence type="ECO:0000256" key="12">
    <source>
        <dbReference type="PROSITE-ProRule" id="PRU00723"/>
    </source>
</evidence>
<dbReference type="InterPro" id="IPR036855">
    <property type="entry name" value="Znf_CCCH_sf"/>
</dbReference>
<dbReference type="PANTHER" id="PTHR10887:SF365">
    <property type="entry name" value="HELICASE WITH ZINC FINGER DOMAIN-RELATED"/>
    <property type="match status" value="1"/>
</dbReference>
<reference evidence="15" key="1">
    <citation type="submission" date="2021-04" db="EMBL/GenBank/DDBJ databases">
        <authorList>
            <consortium name="Wellcome Sanger Institute Data Sharing"/>
        </authorList>
    </citation>
    <scope>NUCLEOTIDE SEQUENCE [LARGE SCALE GENOMIC DNA]</scope>
</reference>
<dbReference type="Gene3D" id="4.10.1000.10">
    <property type="entry name" value="Zinc finger, CCCH-type"/>
    <property type="match status" value="1"/>
</dbReference>
<dbReference type="GO" id="GO:0005634">
    <property type="term" value="C:nucleus"/>
    <property type="evidence" value="ECO:0007669"/>
    <property type="project" value="UniProtKB-SubCell"/>
</dbReference>
<evidence type="ECO:0000256" key="2">
    <source>
        <dbReference type="ARBA" id="ARBA00007913"/>
    </source>
</evidence>
<keyword evidence="16" id="KW-1185">Reference proteome</keyword>
<sequence length="1727" mass="193252">MADRRAEKSCEEASRSLTRREYEAAVGHSTDALVVLAPQAQSSSVPVPPSPPSLVPRNKLTECTALTYFSPYLYPVLVLAEEIARGDGSLQASLRSMLVDGSLQEVVSILSKALYGELWLSVLLTTWLCVLTEVQDGWQFRPPPRGVTSSEEYTLCKRYLEQGLCRYGAQCTSAHSQEELMEWQKRYASRLIRLKQQQESKHFTENYMETLIEKWMNSLSPEKVLSDYLDGVNVETNSSLSVTVSSKKSAHSWTFSLLCKPARKLFRIALLYDAHRPHFFITGVSAGDRLQALPKGCQEWTPGEETADNGLDHCVYKVGVGFSTEIFGTFRQTVVFDFGSEPVLMQRVMVDAASIEDLEHLMAARQQLLLTAKRWDSSCKTIVEFTPNETMAELERSLLARYQIPLSADQLFTQSVLDKTLTKDNYQARLHDLLYIEEIAQYKEVSKFNIKVNLQLVTSFMLTGISVGAKYAQNGQLFARFKLTETLSEDTLAGRLVMTKVNSVLVLPLGREGFSSQPPPGVKERVYEAVIEEKTKDYIFLRICRDCCDELGLLPDREIQVELQFQLNRLPLCEMHYALDRIKDNTILFPDVGLVPTIPWSPNRQWDEQLDPRLNAKQKEAILAITTPVSMSLPPILIIGPYGTGKTFTLAQAVKHILRQDHSRVLICTHSNSAADLYIKDYLHPYVEAGNPHARPLRVYFRNRWVKTVHPVVQQYCLISTTQLTFQMPTREDILRHRVVVVTLSTSQYLCQLDLEPGLFTHILLDEAAQAMECETIMPFALASKTTRIVLAGDHMQLSPFVYSEFARERNLHVSLLDRLYEHYPPEYPCRILLCENYRSHEAIINYTSELFYDGKLMASGKQPSHKDFYPLTFFTARGEDVQEKNSTAYYNNAEVFEIVERVEELRKKWPVAWGKLDEGSIGVVSPYADQVFRIRAELRKKRMHEVSVERVLNVQGKQFRVLFLSTVRTRHTCKHKQTAIKRKEQLVEDSTEDLDYGFLSNYKLLNTAITRAQSLVAVVGDPIALCSVGRCRKFWEHFVSICHENSSLHGITFEQIKAQLEALELKKTYVLNPLAPEFIPRALRPMQGHHSSSQALHPHHHPHPQHAQPASNKQVQPNPAMLMGNPIRAFTPPLGGTPAGMGKSPSPVQRIDPHTGASILYVPAVYGGNMVMSMPLPLPWPGYQNRFAVDPRIMSHPAAMAYNFNLLQAQNRGSPIPYSGVAHPSPLGMGQPSPDKELQMGLDKLRSAPVTMAKCDSVHYLSLQSDKDNTSDSETNHMVALSDLQGPLALEALSQQQQQQAARLGQWGEAAGPFLQGSVAFPLPQQLAHLAQPGMARFPHQLLRAASWGLSANMEDEAVNSASSGYPGLLREMPPQEQPEPREAAEMQPPPQSRLLQYRQSQPRASGDPSSSLAASSNHAGPFPSGPYSHDTGRELLNDNLLNNPALQQQQQHPGNPMYNTGSFPHQPPAHSASPPPSQVKYLLQEAAQWSHGGAASVSPPQQNHLMGNQGHSLPYGLPIMAHPSRQEQVHLMQLHHQHQHQGPDQESYHPLSPRTSAATALHNVDEYEPRGPGRPLYQPNHHQHPHAPYGYPPHDLWPSNGGGPGPFQNIPCNGAGTLAQHRDLMAAQQTHPHALNSLQHLGQFPPLMPKNKQQPRPQAPTEASQGAPNLSKPPTMSYASALRAPPKPRAVRPEQVKKNSDPLSLLQELSIGSSNGSNGYYSYFK</sequence>
<dbReference type="CDD" id="cd18077">
    <property type="entry name" value="DEXXQc_HELZ"/>
    <property type="match status" value="1"/>
</dbReference>
<dbReference type="FunFam" id="4.10.1000.10:FF:000009">
    <property type="entry name" value="probable helicase with zinc finger domain"/>
    <property type="match status" value="1"/>
</dbReference>
<evidence type="ECO:0000256" key="10">
    <source>
        <dbReference type="ARBA" id="ARBA00023242"/>
    </source>
</evidence>
<dbReference type="InterPro" id="IPR000571">
    <property type="entry name" value="Znf_CCCH"/>
</dbReference>
<dbReference type="GO" id="GO:0008270">
    <property type="term" value="F:zinc ion binding"/>
    <property type="evidence" value="ECO:0007669"/>
    <property type="project" value="UniProtKB-KW"/>
</dbReference>
<dbReference type="InterPro" id="IPR047187">
    <property type="entry name" value="SF1_C_Upf1"/>
</dbReference>
<dbReference type="Pfam" id="PF00642">
    <property type="entry name" value="zf-CCCH"/>
    <property type="match status" value="1"/>
</dbReference>
<name>A0A671ULM0_SPAAU</name>
<dbReference type="GO" id="GO:0035194">
    <property type="term" value="P:regulatory ncRNA-mediated post-transcriptional gene silencing"/>
    <property type="evidence" value="ECO:0007669"/>
    <property type="project" value="TreeGrafter"/>
</dbReference>
<dbReference type="FunFam" id="3.40.50.300:FF:000419">
    <property type="entry name" value="Probable helicase with zinc finger domain"/>
    <property type="match status" value="1"/>
</dbReference>
<feature type="compositionally biased region" description="Low complexity" evidence="13">
    <location>
        <begin position="1406"/>
        <end position="1421"/>
    </location>
</feature>
<feature type="region of interest" description="Disordered" evidence="13">
    <location>
        <begin position="1360"/>
        <end position="1479"/>
    </location>
</feature>
<dbReference type="GO" id="GO:0004386">
    <property type="term" value="F:helicase activity"/>
    <property type="evidence" value="ECO:0007669"/>
    <property type="project" value="UniProtKB-KW"/>
</dbReference>
<feature type="region of interest" description="Disordered" evidence="13">
    <location>
        <begin position="1087"/>
        <end position="1151"/>
    </location>
</feature>
<evidence type="ECO:0000313" key="16">
    <source>
        <dbReference type="Proteomes" id="UP000472265"/>
    </source>
</evidence>
<dbReference type="SMART" id="SM00356">
    <property type="entry name" value="ZnF_C3H1"/>
    <property type="match status" value="1"/>
</dbReference>
<dbReference type="PANTHER" id="PTHR10887">
    <property type="entry name" value="DNA2/NAM7 HELICASE FAMILY"/>
    <property type="match status" value="1"/>
</dbReference>
<feature type="compositionally biased region" description="Polar residues" evidence="13">
    <location>
        <begin position="1653"/>
        <end position="1680"/>
    </location>
</feature>
<dbReference type="InterPro" id="IPR027417">
    <property type="entry name" value="P-loop_NTPase"/>
</dbReference>
<evidence type="ECO:0000256" key="13">
    <source>
        <dbReference type="SAM" id="MobiDB-lite"/>
    </source>
</evidence>
<dbReference type="InterPro" id="IPR041677">
    <property type="entry name" value="DNA2/NAM7_AAA_11"/>
</dbReference>
<feature type="zinc finger region" description="C3H1-type" evidence="12">
    <location>
        <begin position="150"/>
        <end position="178"/>
    </location>
</feature>
<accession>A0A671ULM0</accession>
<dbReference type="GO" id="GO:0005524">
    <property type="term" value="F:ATP binding"/>
    <property type="evidence" value="ECO:0007669"/>
    <property type="project" value="UniProtKB-KW"/>
</dbReference>
<keyword evidence="5 12" id="KW-0863">Zinc-finger</keyword>
<dbReference type="GO" id="GO:0005829">
    <property type="term" value="C:cytosol"/>
    <property type="evidence" value="ECO:0007669"/>
    <property type="project" value="TreeGrafter"/>
</dbReference>
<feature type="compositionally biased region" description="Polar residues" evidence="13">
    <location>
        <begin position="1395"/>
        <end position="1405"/>
    </location>
</feature>
<dbReference type="InterPro" id="IPR041679">
    <property type="entry name" value="DNA2/NAM7-like_C"/>
</dbReference>
<dbReference type="InterPro" id="IPR049569">
    <property type="entry name" value="HELZ_DEAD-box_1"/>
</dbReference>
<dbReference type="SUPFAM" id="SSF90229">
    <property type="entry name" value="CCCH zinc finger"/>
    <property type="match status" value="1"/>
</dbReference>
<evidence type="ECO:0000256" key="1">
    <source>
        <dbReference type="ARBA" id="ARBA00004123"/>
    </source>
</evidence>
<feature type="domain" description="C3H1-type" evidence="14">
    <location>
        <begin position="150"/>
        <end position="178"/>
    </location>
</feature>
<dbReference type="GO" id="GO:0016787">
    <property type="term" value="F:hydrolase activity"/>
    <property type="evidence" value="ECO:0007669"/>
    <property type="project" value="UniProtKB-KW"/>
</dbReference>
<dbReference type="Proteomes" id="UP000472265">
    <property type="component" value="Chromosome 1"/>
</dbReference>
<keyword evidence="6" id="KW-0378">Hydrolase</keyword>
<dbReference type="CDD" id="cd18808">
    <property type="entry name" value="SF1_C_Upf1"/>
    <property type="match status" value="1"/>
</dbReference>
<feature type="compositionally biased region" description="Basic and acidic residues" evidence="13">
    <location>
        <begin position="1693"/>
        <end position="1702"/>
    </location>
</feature>
<keyword evidence="9" id="KW-0067">ATP-binding</keyword>